<feature type="transmembrane region" description="Helical" evidence="5">
    <location>
        <begin position="400"/>
        <end position="424"/>
    </location>
</feature>
<dbReference type="PANTHER" id="PTHR22950">
    <property type="entry name" value="AMINO ACID TRANSPORTER"/>
    <property type="match status" value="1"/>
</dbReference>
<dbReference type="GeneID" id="115623076"/>
<gene>
    <name evidence="8" type="primary">LOC115623076</name>
</gene>
<proteinExistence type="predicted"/>
<evidence type="ECO:0000259" key="6">
    <source>
        <dbReference type="Pfam" id="PF01490"/>
    </source>
</evidence>
<feature type="transmembrane region" description="Helical" evidence="5">
    <location>
        <begin position="286"/>
        <end position="310"/>
    </location>
</feature>
<keyword evidence="7" id="KW-1185">Reference proteome</keyword>
<comment type="subcellular location">
    <subcellularLocation>
        <location evidence="1">Membrane</location>
        <topology evidence="1">Multi-pass membrane protein</topology>
    </subcellularLocation>
</comment>
<dbReference type="GO" id="GO:0015179">
    <property type="term" value="F:L-amino acid transmembrane transporter activity"/>
    <property type="evidence" value="ECO:0007669"/>
    <property type="project" value="TreeGrafter"/>
</dbReference>
<evidence type="ECO:0000313" key="7">
    <source>
        <dbReference type="Proteomes" id="UP000504634"/>
    </source>
</evidence>
<keyword evidence="3 5" id="KW-1133">Transmembrane helix</keyword>
<feature type="transmembrane region" description="Helical" evidence="5">
    <location>
        <begin position="192"/>
        <end position="207"/>
    </location>
</feature>
<keyword evidence="2 5" id="KW-0812">Transmembrane</keyword>
<feature type="transmembrane region" description="Helical" evidence="5">
    <location>
        <begin position="89"/>
        <end position="111"/>
    </location>
</feature>
<evidence type="ECO:0000256" key="2">
    <source>
        <dbReference type="ARBA" id="ARBA00022692"/>
    </source>
</evidence>
<feature type="transmembrane region" description="Helical" evidence="5">
    <location>
        <begin position="214"/>
        <end position="236"/>
    </location>
</feature>
<protein>
    <submittedName>
        <fullName evidence="8">Proton-coupled amino acid transporter-like protein CG1139</fullName>
    </submittedName>
</protein>
<feature type="transmembrane region" description="Helical" evidence="5">
    <location>
        <begin position="150"/>
        <end position="172"/>
    </location>
</feature>
<organism evidence="7 8">
    <name type="scientific">Drosophila lebanonensis</name>
    <name type="common">Fruit fly</name>
    <name type="synonym">Scaptodrosophila lebanonensis</name>
    <dbReference type="NCBI Taxonomy" id="7225"/>
    <lineage>
        <taxon>Eukaryota</taxon>
        <taxon>Metazoa</taxon>
        <taxon>Ecdysozoa</taxon>
        <taxon>Arthropoda</taxon>
        <taxon>Hexapoda</taxon>
        <taxon>Insecta</taxon>
        <taxon>Pterygota</taxon>
        <taxon>Neoptera</taxon>
        <taxon>Endopterygota</taxon>
        <taxon>Diptera</taxon>
        <taxon>Brachycera</taxon>
        <taxon>Muscomorpha</taxon>
        <taxon>Ephydroidea</taxon>
        <taxon>Drosophilidae</taxon>
        <taxon>Scaptodrosophila</taxon>
    </lineage>
</organism>
<dbReference type="InterPro" id="IPR013057">
    <property type="entry name" value="AA_transpt_TM"/>
</dbReference>
<dbReference type="GO" id="GO:0005774">
    <property type="term" value="C:vacuolar membrane"/>
    <property type="evidence" value="ECO:0007669"/>
    <property type="project" value="TreeGrafter"/>
</dbReference>
<dbReference type="Pfam" id="PF01490">
    <property type="entry name" value="Aa_trans"/>
    <property type="match status" value="1"/>
</dbReference>
<feature type="domain" description="Amino acid transporter transmembrane" evidence="6">
    <location>
        <begin position="61"/>
        <end position="458"/>
    </location>
</feature>
<evidence type="ECO:0000256" key="5">
    <source>
        <dbReference type="SAM" id="Phobius"/>
    </source>
</evidence>
<dbReference type="PANTHER" id="PTHR22950:SF340">
    <property type="entry name" value="AMINO ACID TRANSPORTER TRANSMEMBRANE DOMAIN-CONTAINING PROTEIN-RELATED"/>
    <property type="match status" value="1"/>
</dbReference>
<keyword evidence="4 5" id="KW-0472">Membrane</keyword>
<evidence type="ECO:0000256" key="3">
    <source>
        <dbReference type="ARBA" id="ARBA00022989"/>
    </source>
</evidence>
<feature type="transmembrane region" description="Helical" evidence="5">
    <location>
        <begin position="330"/>
        <end position="353"/>
    </location>
</feature>
<dbReference type="AlphaFoldDB" id="A0A6J2TDR8"/>
<sequence>MKRAMAAKKPKRRQTFEDKKPVLRCLNTGNLSPYQKFQRSIGSTLAFDPNIKRIYPQQMTDTEAFINLIKCAFGTGCLAMPRAYYNAGWLMGIISTVLISSFIVYAMHVLLSDINQLCRRYGMSLLSYSEAMELAIMNGPIWLHPYHKPFAFMVDVFLCVYHFGVDCVYIVFIAKNMKLLGDIYLTPIDMRIYMALLTLPLLLTYLIRDLKYLVPLALLSNVLLTISIIILLTFIFDDLPSLEEREAIQSLSQYPLFFGTVLFAIESVGVILALERNMMHPEHYLGTFGVLNRAMFVVVVFYTLFGLFGYWQYGEDISSSILNNLSTDDILPQCIMAMFAMGIFFSYALQGYVTMDIIWTHYIEPQIQENAKYSLEVLVRMAVVVASVLCAIGYPNFGLLLSFVGSFCLAQLGLIYPGIIDLCLWYEQGYGRGNYLLWRSVLFIVVGLCGGIAGTVVSLRSMIDQYNTRR</sequence>
<accession>A0A6J2TDR8</accession>
<dbReference type="Proteomes" id="UP000504634">
    <property type="component" value="Unplaced"/>
</dbReference>
<evidence type="ECO:0000313" key="8">
    <source>
        <dbReference type="RefSeq" id="XP_030373137.1"/>
    </source>
</evidence>
<evidence type="ECO:0000256" key="4">
    <source>
        <dbReference type="ARBA" id="ARBA00023136"/>
    </source>
</evidence>
<dbReference type="OrthoDB" id="1684102at2759"/>
<feature type="transmembrane region" description="Helical" evidence="5">
    <location>
        <begin position="436"/>
        <end position="459"/>
    </location>
</feature>
<reference evidence="8" key="1">
    <citation type="submission" date="2025-08" db="UniProtKB">
        <authorList>
            <consortium name="RefSeq"/>
        </authorList>
    </citation>
    <scope>IDENTIFICATION</scope>
    <source>
        <strain evidence="8">11010-0011.00</strain>
        <tissue evidence="8">Whole body</tissue>
    </source>
</reference>
<dbReference type="RefSeq" id="XP_030373137.1">
    <property type="nucleotide sequence ID" value="XM_030517277.1"/>
</dbReference>
<feature type="transmembrane region" description="Helical" evidence="5">
    <location>
        <begin position="256"/>
        <end position="274"/>
    </location>
</feature>
<name>A0A6J2TDR8_DROLE</name>
<evidence type="ECO:0000256" key="1">
    <source>
        <dbReference type="ARBA" id="ARBA00004141"/>
    </source>
</evidence>